<proteinExistence type="predicted"/>
<name>A0AAW2EYV7_9HYME</name>
<organism evidence="1 2">
    <name type="scientific">Cardiocondyla obscurior</name>
    <dbReference type="NCBI Taxonomy" id="286306"/>
    <lineage>
        <taxon>Eukaryota</taxon>
        <taxon>Metazoa</taxon>
        <taxon>Ecdysozoa</taxon>
        <taxon>Arthropoda</taxon>
        <taxon>Hexapoda</taxon>
        <taxon>Insecta</taxon>
        <taxon>Pterygota</taxon>
        <taxon>Neoptera</taxon>
        <taxon>Endopterygota</taxon>
        <taxon>Hymenoptera</taxon>
        <taxon>Apocrita</taxon>
        <taxon>Aculeata</taxon>
        <taxon>Formicoidea</taxon>
        <taxon>Formicidae</taxon>
        <taxon>Myrmicinae</taxon>
        <taxon>Cardiocondyla</taxon>
    </lineage>
</organism>
<dbReference type="AlphaFoldDB" id="A0AAW2EYV7"/>
<evidence type="ECO:0000313" key="2">
    <source>
        <dbReference type="Proteomes" id="UP001430953"/>
    </source>
</evidence>
<dbReference type="Proteomes" id="UP001430953">
    <property type="component" value="Unassembled WGS sequence"/>
</dbReference>
<reference evidence="1 2" key="1">
    <citation type="submission" date="2023-03" db="EMBL/GenBank/DDBJ databases">
        <title>High recombination rates correlate with genetic variation in Cardiocondyla obscurior ants.</title>
        <authorList>
            <person name="Errbii M."/>
        </authorList>
    </citation>
    <scope>NUCLEOTIDE SEQUENCE [LARGE SCALE GENOMIC DNA]</scope>
    <source>
        <strain evidence="1">Alpha-2009</strain>
        <tissue evidence="1">Whole body</tissue>
    </source>
</reference>
<gene>
    <name evidence="1" type="ORF">PUN28_015101</name>
</gene>
<dbReference type="EMBL" id="JADYXP020000016">
    <property type="protein sequence ID" value="KAL0108332.1"/>
    <property type="molecule type" value="Genomic_DNA"/>
</dbReference>
<protein>
    <submittedName>
        <fullName evidence="1">Uncharacterized protein</fullName>
    </submittedName>
</protein>
<comment type="caution">
    <text evidence="1">The sequence shown here is derived from an EMBL/GenBank/DDBJ whole genome shotgun (WGS) entry which is preliminary data.</text>
</comment>
<sequence>MFKYKYQRLNKNCLTWNSIFFDIIRRKPASLVKPRYCCRSAILEASRKEKKKGKRDKRHTSSLFFPLKEKSAVTNFGASGFDIALVLTNRES</sequence>
<accession>A0AAW2EYV7</accession>
<evidence type="ECO:0000313" key="1">
    <source>
        <dbReference type="EMBL" id="KAL0108332.1"/>
    </source>
</evidence>
<keyword evidence="2" id="KW-1185">Reference proteome</keyword>